<sequence length="258" mass="29452">MFWSWLHYLLFLIVVGAALSFFYRAVYHRYLYVRLGQPENRPFDWKSRVGDLVSQALGHRVLLKDRRSGIMHLIIFYGFIILQFGALDLIYTGLSGGHPLPIPGHAVFGLSQEITVLLILLATGYAAYRRYGEKLKRLKKDWKPSIVLFLIFFLMLSVLLSLGFHRVWLGYEASAYAPASSLIAQLVTGISPGAAKAVFFLFWWAHLIILLTFLVYIPQSKHFHLITAPLNLFLGRSRPPGRLRKLDLEDEEAEAFGV</sequence>
<evidence type="ECO:0000256" key="1">
    <source>
        <dbReference type="SAM" id="Phobius"/>
    </source>
</evidence>
<organism evidence="2 3">
    <name type="scientific">Paenibacillus sepulcri</name>
    <dbReference type="NCBI Taxonomy" id="359917"/>
    <lineage>
        <taxon>Bacteria</taxon>
        <taxon>Bacillati</taxon>
        <taxon>Bacillota</taxon>
        <taxon>Bacilli</taxon>
        <taxon>Bacillales</taxon>
        <taxon>Paenibacillaceae</taxon>
        <taxon>Paenibacillus</taxon>
    </lineage>
</organism>
<evidence type="ECO:0008006" key="4">
    <source>
        <dbReference type="Google" id="ProtNLM"/>
    </source>
</evidence>
<feature type="non-terminal residue" evidence="2">
    <location>
        <position position="258"/>
    </location>
</feature>
<keyword evidence="1" id="KW-0472">Membrane</keyword>
<evidence type="ECO:0000313" key="3">
    <source>
        <dbReference type="Proteomes" id="UP001519887"/>
    </source>
</evidence>
<evidence type="ECO:0000313" key="2">
    <source>
        <dbReference type="EMBL" id="MBW7458503.1"/>
    </source>
</evidence>
<keyword evidence="1" id="KW-0812">Transmembrane</keyword>
<feature type="transmembrane region" description="Helical" evidence="1">
    <location>
        <begin position="197"/>
        <end position="217"/>
    </location>
</feature>
<dbReference type="EMBL" id="JAHZIK010001220">
    <property type="protein sequence ID" value="MBW7458503.1"/>
    <property type="molecule type" value="Genomic_DNA"/>
</dbReference>
<name>A0ABS7CC91_9BACL</name>
<feature type="transmembrane region" description="Helical" evidence="1">
    <location>
        <begin position="106"/>
        <end position="126"/>
    </location>
</feature>
<feature type="transmembrane region" description="Helical" evidence="1">
    <location>
        <begin position="70"/>
        <end position="94"/>
    </location>
</feature>
<dbReference type="Gene3D" id="1.20.950.20">
    <property type="entry name" value="Transmembrane di-heme cytochromes, Chain C"/>
    <property type="match status" value="1"/>
</dbReference>
<feature type="transmembrane region" description="Helical" evidence="1">
    <location>
        <begin position="6"/>
        <end position="26"/>
    </location>
</feature>
<feature type="transmembrane region" description="Helical" evidence="1">
    <location>
        <begin position="146"/>
        <end position="168"/>
    </location>
</feature>
<gene>
    <name evidence="2" type="ORF">K0U00_31125</name>
</gene>
<accession>A0ABS7CC91</accession>
<dbReference type="Proteomes" id="UP001519887">
    <property type="component" value="Unassembled WGS sequence"/>
</dbReference>
<keyword evidence="1" id="KW-1133">Transmembrane helix</keyword>
<comment type="caution">
    <text evidence="2">The sequence shown here is derived from an EMBL/GenBank/DDBJ whole genome shotgun (WGS) entry which is preliminary data.</text>
</comment>
<dbReference type="InterPro" id="IPR036197">
    <property type="entry name" value="NarG-like_sf"/>
</dbReference>
<keyword evidence="3" id="KW-1185">Reference proteome</keyword>
<dbReference type="SUPFAM" id="SSF103501">
    <property type="entry name" value="Respiratory nitrate reductase 1 gamma chain"/>
    <property type="match status" value="1"/>
</dbReference>
<proteinExistence type="predicted"/>
<reference evidence="2 3" key="1">
    <citation type="submission" date="2021-07" db="EMBL/GenBank/DDBJ databases">
        <title>Paenibacillus radiodurans sp. nov., isolated from the southeastern edge of Tengger Desert.</title>
        <authorList>
            <person name="Zhang G."/>
        </authorList>
    </citation>
    <scope>NUCLEOTIDE SEQUENCE [LARGE SCALE GENOMIC DNA]</scope>
    <source>
        <strain evidence="2 3">CCM 7311</strain>
    </source>
</reference>
<protein>
    <recommendedName>
        <fullName evidence="4">NarG-like domain-containing protein</fullName>
    </recommendedName>
</protein>